<protein>
    <submittedName>
        <fullName evidence="2">Uncharacterized protein</fullName>
    </submittedName>
</protein>
<feature type="transmembrane region" description="Helical" evidence="1">
    <location>
        <begin position="146"/>
        <end position="168"/>
    </location>
</feature>
<keyword evidence="3" id="KW-1185">Reference proteome</keyword>
<comment type="caution">
    <text evidence="2">The sequence shown here is derived from an EMBL/GenBank/DDBJ whole genome shotgun (WGS) entry which is preliminary data.</text>
</comment>
<reference evidence="2" key="1">
    <citation type="journal article" date="2020" name="Mol. Plant Microbe Interact.">
        <title>Genome Sequence of the Biocontrol Agent Coniothyrium minitans strain Conio (IMI 134523).</title>
        <authorList>
            <person name="Patel D."/>
            <person name="Shittu T.A."/>
            <person name="Baroncelli R."/>
            <person name="Muthumeenakshi S."/>
            <person name="Osborne T.H."/>
            <person name="Janganan T.K."/>
            <person name="Sreenivasaprasad S."/>
        </authorList>
    </citation>
    <scope>NUCLEOTIDE SEQUENCE</scope>
    <source>
        <strain evidence="2">Conio</strain>
    </source>
</reference>
<dbReference type="EMBL" id="WJXW01000004">
    <property type="protein sequence ID" value="KAF9737221.1"/>
    <property type="molecule type" value="Genomic_DNA"/>
</dbReference>
<dbReference type="AlphaFoldDB" id="A0A9P6GL28"/>
<organism evidence="2 3">
    <name type="scientific">Paraphaeosphaeria minitans</name>
    <dbReference type="NCBI Taxonomy" id="565426"/>
    <lineage>
        <taxon>Eukaryota</taxon>
        <taxon>Fungi</taxon>
        <taxon>Dikarya</taxon>
        <taxon>Ascomycota</taxon>
        <taxon>Pezizomycotina</taxon>
        <taxon>Dothideomycetes</taxon>
        <taxon>Pleosporomycetidae</taxon>
        <taxon>Pleosporales</taxon>
        <taxon>Massarineae</taxon>
        <taxon>Didymosphaeriaceae</taxon>
        <taxon>Paraphaeosphaeria</taxon>
    </lineage>
</organism>
<accession>A0A9P6GL28</accession>
<keyword evidence="1" id="KW-1133">Transmembrane helix</keyword>
<evidence type="ECO:0000256" key="1">
    <source>
        <dbReference type="SAM" id="Phobius"/>
    </source>
</evidence>
<keyword evidence="1" id="KW-0472">Membrane</keyword>
<proteinExistence type="predicted"/>
<feature type="transmembrane region" description="Helical" evidence="1">
    <location>
        <begin position="41"/>
        <end position="62"/>
    </location>
</feature>
<feature type="transmembrane region" description="Helical" evidence="1">
    <location>
        <begin position="74"/>
        <end position="93"/>
    </location>
</feature>
<evidence type="ECO:0000313" key="2">
    <source>
        <dbReference type="EMBL" id="KAF9737221.1"/>
    </source>
</evidence>
<dbReference type="OrthoDB" id="3765137at2759"/>
<keyword evidence="1" id="KW-0812">Transmembrane</keyword>
<dbReference type="Proteomes" id="UP000756921">
    <property type="component" value="Unassembled WGS sequence"/>
</dbReference>
<gene>
    <name evidence="2" type="ORF">PMIN01_05000</name>
</gene>
<name>A0A9P6GL28_9PLEO</name>
<sequence length="192" mass="21440">MSFFDVPQGRVLAITLPSVTLMAHAATFVVLEAVFADSWGSSWVATYDLVAAAASVVGLLGAVHKRRILMATYLLVHSITLSLFSTMLLINVLPSSFASSIPYLSQLRHDDNFERGMCQELDNGFGWDERWLNDCASSFDTLNKGAMWVGVAMVSAQWLVLINLGSWLREKPTKSYEEFDVEKRWEKGIIQD</sequence>
<evidence type="ECO:0000313" key="3">
    <source>
        <dbReference type="Proteomes" id="UP000756921"/>
    </source>
</evidence>